<feature type="compositionally biased region" description="Polar residues" evidence="1">
    <location>
        <begin position="109"/>
        <end position="122"/>
    </location>
</feature>
<feature type="compositionally biased region" description="Low complexity" evidence="1">
    <location>
        <begin position="364"/>
        <end position="381"/>
    </location>
</feature>
<comment type="caution">
    <text evidence="3">The sequence shown here is derived from an EMBL/GenBank/DDBJ whole genome shotgun (WGS) entry which is preliminary data.</text>
</comment>
<feature type="compositionally biased region" description="Low complexity" evidence="1">
    <location>
        <begin position="227"/>
        <end position="260"/>
    </location>
</feature>
<protein>
    <recommendedName>
        <fullName evidence="5">Meckel syndrome type 1 protein</fullName>
    </recommendedName>
</protein>
<evidence type="ECO:0000313" key="3">
    <source>
        <dbReference type="EMBL" id="MFD1880380.1"/>
    </source>
</evidence>
<dbReference type="Proteomes" id="UP001597213">
    <property type="component" value="Unassembled WGS sequence"/>
</dbReference>
<feature type="compositionally biased region" description="Low complexity" evidence="1">
    <location>
        <begin position="302"/>
        <end position="326"/>
    </location>
</feature>
<sequence>MVGHSGNIRAGGGFGTGLLHGVLLCGVALAALSLALPQPQRVTGTPVSTGVADAAGGPRAPDAARAPANPNVDTETPGSSAPAAPAEPAADSAAPSVAPDSARAPANPSGVTETPGSGTAVTSPEPAADSAAPAVADAPDAPPDAAKPPGRSADAPATPLSGETAVAPTADVAPPQGAPVRVEIPRGSEFARDGVDTGPLLPAPMDASKPRPGSMESPVVIPPVTEQAPAAATSSTARPQTRIEAPDPAAGIADPGEGADLPLAEAAIPVPPPGQVRTPGLDRLPEIGSPSIIPQIPPQPAPQTASPPTGSQPAAADPAGGSAPGQVPALDRLPEIGTPSVTPGGAETAPPVQASESAPVPTGAADRATASDTPAAPAAEAPAREEPVRENPSRPGRLPVPGLPLPATDLRQPPDLSDIRP</sequence>
<dbReference type="EMBL" id="JBHUEN010000005">
    <property type="protein sequence ID" value="MFD1880380.1"/>
    <property type="molecule type" value="Genomic_DNA"/>
</dbReference>
<feature type="compositionally biased region" description="Low complexity" evidence="1">
    <location>
        <begin position="164"/>
        <end position="175"/>
    </location>
</feature>
<feature type="region of interest" description="Disordered" evidence="1">
    <location>
        <begin position="40"/>
        <end position="421"/>
    </location>
</feature>
<accession>A0ABW4R3T8</accession>
<keyword evidence="2" id="KW-0472">Membrane</keyword>
<proteinExistence type="predicted"/>
<evidence type="ECO:0000256" key="2">
    <source>
        <dbReference type="SAM" id="Phobius"/>
    </source>
</evidence>
<feature type="compositionally biased region" description="Low complexity" evidence="1">
    <location>
        <begin position="79"/>
        <end position="106"/>
    </location>
</feature>
<feature type="compositionally biased region" description="Low complexity" evidence="1">
    <location>
        <begin position="124"/>
        <end position="139"/>
    </location>
</feature>
<feature type="compositionally biased region" description="Low complexity" evidence="1">
    <location>
        <begin position="52"/>
        <end position="71"/>
    </location>
</feature>
<reference evidence="4" key="1">
    <citation type="journal article" date="2019" name="Int. J. Syst. Evol. Microbiol.">
        <title>The Global Catalogue of Microorganisms (GCM) 10K type strain sequencing project: providing services to taxonomists for standard genome sequencing and annotation.</title>
        <authorList>
            <consortium name="The Broad Institute Genomics Platform"/>
            <consortium name="The Broad Institute Genome Sequencing Center for Infectious Disease"/>
            <person name="Wu L."/>
            <person name="Ma J."/>
        </authorList>
    </citation>
    <scope>NUCLEOTIDE SEQUENCE [LARGE SCALE GENOMIC DNA]</scope>
    <source>
        <strain evidence="4">CCUG 56029</strain>
    </source>
</reference>
<gene>
    <name evidence="3" type="ORF">ACFSCT_01460</name>
</gene>
<organism evidence="3 4">
    <name type="scientific">Paracoccus pacificus</name>
    <dbReference type="NCBI Taxonomy" id="1463598"/>
    <lineage>
        <taxon>Bacteria</taxon>
        <taxon>Pseudomonadati</taxon>
        <taxon>Pseudomonadota</taxon>
        <taxon>Alphaproteobacteria</taxon>
        <taxon>Rhodobacterales</taxon>
        <taxon>Paracoccaceae</taxon>
        <taxon>Paracoccus</taxon>
    </lineage>
</organism>
<feature type="compositionally biased region" description="Basic and acidic residues" evidence="1">
    <location>
        <begin position="382"/>
        <end position="392"/>
    </location>
</feature>
<keyword evidence="4" id="KW-1185">Reference proteome</keyword>
<feature type="compositionally biased region" description="Basic and acidic residues" evidence="1">
    <location>
        <begin position="183"/>
        <end position="195"/>
    </location>
</feature>
<name>A0ABW4R3T8_9RHOB</name>
<dbReference type="RefSeq" id="WP_379139531.1">
    <property type="nucleotide sequence ID" value="NZ_JBHUEN010000005.1"/>
</dbReference>
<keyword evidence="2" id="KW-0812">Transmembrane</keyword>
<keyword evidence="2" id="KW-1133">Transmembrane helix</keyword>
<evidence type="ECO:0008006" key="5">
    <source>
        <dbReference type="Google" id="ProtNLM"/>
    </source>
</evidence>
<evidence type="ECO:0000256" key="1">
    <source>
        <dbReference type="SAM" id="MobiDB-lite"/>
    </source>
</evidence>
<evidence type="ECO:0000313" key="4">
    <source>
        <dbReference type="Proteomes" id="UP001597213"/>
    </source>
</evidence>
<feature type="transmembrane region" description="Helical" evidence="2">
    <location>
        <begin position="12"/>
        <end position="36"/>
    </location>
</feature>